<gene>
    <name evidence="1" type="ORF">M430DRAFT_189856</name>
</gene>
<keyword evidence="2" id="KW-1185">Reference proteome</keyword>
<organism evidence="1 2">
    <name type="scientific">Amorphotheca resinae ATCC 22711</name>
    <dbReference type="NCBI Taxonomy" id="857342"/>
    <lineage>
        <taxon>Eukaryota</taxon>
        <taxon>Fungi</taxon>
        <taxon>Dikarya</taxon>
        <taxon>Ascomycota</taxon>
        <taxon>Pezizomycotina</taxon>
        <taxon>Leotiomycetes</taxon>
        <taxon>Helotiales</taxon>
        <taxon>Amorphothecaceae</taxon>
        <taxon>Amorphotheca</taxon>
    </lineage>
</organism>
<dbReference type="GeneID" id="36572083"/>
<evidence type="ECO:0000313" key="1">
    <source>
        <dbReference type="EMBL" id="PSS08818.1"/>
    </source>
</evidence>
<dbReference type="Proteomes" id="UP000241818">
    <property type="component" value="Unassembled WGS sequence"/>
</dbReference>
<dbReference type="AlphaFoldDB" id="A0A2T3ARC4"/>
<sequence>MFEYQSINNQPPPPPLPFFCPMLPNAIQSATNKLTTGFLSPHLPYHTLPYLLYHPLINPEQLCITLWRGQLMCLLLSDLQYPPPLLFSFSRLSFFTDQSVPDLIFKNLWYKRTSSFSHYSAIITYLPTHLLKTGTPSPPASRLLPPPGSLLSPLLLSRLF</sequence>
<dbReference type="EMBL" id="KZ679018">
    <property type="protein sequence ID" value="PSS08818.1"/>
    <property type="molecule type" value="Genomic_DNA"/>
</dbReference>
<evidence type="ECO:0000313" key="2">
    <source>
        <dbReference type="Proteomes" id="UP000241818"/>
    </source>
</evidence>
<name>A0A2T3ARC4_AMORE</name>
<reference evidence="1 2" key="1">
    <citation type="journal article" date="2018" name="New Phytol.">
        <title>Comparative genomics and transcriptomics depict ericoid mycorrhizal fungi as versatile saprotrophs and plant mutualists.</title>
        <authorList>
            <person name="Martino E."/>
            <person name="Morin E."/>
            <person name="Grelet G.A."/>
            <person name="Kuo A."/>
            <person name="Kohler A."/>
            <person name="Daghino S."/>
            <person name="Barry K.W."/>
            <person name="Cichocki N."/>
            <person name="Clum A."/>
            <person name="Dockter R.B."/>
            <person name="Hainaut M."/>
            <person name="Kuo R.C."/>
            <person name="LaButti K."/>
            <person name="Lindahl B.D."/>
            <person name="Lindquist E.A."/>
            <person name="Lipzen A."/>
            <person name="Khouja H.R."/>
            <person name="Magnuson J."/>
            <person name="Murat C."/>
            <person name="Ohm R.A."/>
            <person name="Singer S.W."/>
            <person name="Spatafora J.W."/>
            <person name="Wang M."/>
            <person name="Veneault-Fourrey C."/>
            <person name="Henrissat B."/>
            <person name="Grigoriev I.V."/>
            <person name="Martin F.M."/>
            <person name="Perotto S."/>
        </authorList>
    </citation>
    <scope>NUCLEOTIDE SEQUENCE [LARGE SCALE GENOMIC DNA]</scope>
    <source>
        <strain evidence="1 2">ATCC 22711</strain>
    </source>
</reference>
<dbReference type="RefSeq" id="XP_024717216.1">
    <property type="nucleotide sequence ID" value="XM_024864002.1"/>
</dbReference>
<protein>
    <submittedName>
        <fullName evidence="1">Uncharacterized protein</fullName>
    </submittedName>
</protein>
<dbReference type="InParanoid" id="A0A2T3ARC4"/>
<proteinExistence type="predicted"/>
<accession>A0A2T3ARC4</accession>